<organism evidence="2 3">
    <name type="scientific">Flavobacterium granuli</name>
    <dbReference type="NCBI Taxonomy" id="280093"/>
    <lineage>
        <taxon>Bacteria</taxon>
        <taxon>Pseudomonadati</taxon>
        <taxon>Bacteroidota</taxon>
        <taxon>Flavobacteriia</taxon>
        <taxon>Flavobacteriales</taxon>
        <taxon>Flavobacteriaceae</taxon>
        <taxon>Flavobacterium</taxon>
    </lineage>
</organism>
<sequence length="271" mass="31995">MDNITLVVFTFSLTFFVVVALLVAFFRLLEYYFGLVFGKPLFIHFCPFPKKISSNALHFLNSQFPFYVRLSDKNKVYFEHRVASFLDNYEFVSRENFVITEEVKVHIAATFVMLSFGMREYLCDVFDTIIIYPSIYFSRITKQYHKGEFNPNTRTVVFSWEDFQKGFDISSDNLNLGIHEFAHVLHHHGSQSNDSGSVVFSRMYAVINAEVNETAFREQLMQSNYFRVYAFTNQFEFLAVILENYFETPLEFKMRFPDLYEKVSLMLNQKP</sequence>
<dbReference type="InterPro" id="IPR042252">
    <property type="entry name" value="MtfA_N"/>
</dbReference>
<dbReference type="Pfam" id="PF06167">
    <property type="entry name" value="Peptidase_M90"/>
    <property type="match status" value="1"/>
</dbReference>
<dbReference type="PANTHER" id="PTHR30164:SF2">
    <property type="entry name" value="PROTEIN MTFA"/>
    <property type="match status" value="1"/>
</dbReference>
<name>A0ABU1RZ16_9FLAO</name>
<dbReference type="InterPro" id="IPR010384">
    <property type="entry name" value="MtfA_fam"/>
</dbReference>
<keyword evidence="3" id="KW-1185">Reference proteome</keyword>
<keyword evidence="1" id="KW-1133">Transmembrane helix</keyword>
<proteinExistence type="predicted"/>
<dbReference type="RefSeq" id="WP_310003969.1">
    <property type="nucleotide sequence ID" value="NZ_JAVDTX010000001.1"/>
</dbReference>
<keyword evidence="1" id="KW-0812">Transmembrane</keyword>
<dbReference type="EMBL" id="JAVDTX010000001">
    <property type="protein sequence ID" value="MDR6844011.1"/>
    <property type="molecule type" value="Genomic_DNA"/>
</dbReference>
<dbReference type="SUPFAM" id="SSF55486">
    <property type="entry name" value="Metalloproteases ('zincins'), catalytic domain"/>
    <property type="match status" value="1"/>
</dbReference>
<comment type="caution">
    <text evidence="2">The sequence shown here is derived from an EMBL/GenBank/DDBJ whole genome shotgun (WGS) entry which is preliminary data.</text>
</comment>
<evidence type="ECO:0000256" key="1">
    <source>
        <dbReference type="SAM" id="Phobius"/>
    </source>
</evidence>
<dbReference type="CDD" id="cd20170">
    <property type="entry name" value="Peptidase_M90-like"/>
    <property type="match status" value="1"/>
</dbReference>
<dbReference type="InterPro" id="IPR024079">
    <property type="entry name" value="MetalloPept_cat_dom_sf"/>
</dbReference>
<dbReference type="Gene3D" id="1.10.472.150">
    <property type="entry name" value="Glucose-regulated metallo-peptidase M90, N-terminal domain"/>
    <property type="match status" value="1"/>
</dbReference>
<reference evidence="2 3" key="1">
    <citation type="submission" date="2023-07" db="EMBL/GenBank/DDBJ databases">
        <title>Sorghum-associated microbial communities from plants grown in Nebraska, USA.</title>
        <authorList>
            <person name="Schachtman D."/>
        </authorList>
    </citation>
    <scope>NUCLEOTIDE SEQUENCE [LARGE SCALE GENOMIC DNA]</scope>
    <source>
        <strain evidence="2 3">BE124</strain>
    </source>
</reference>
<dbReference type="Gene3D" id="3.40.390.10">
    <property type="entry name" value="Collagenase (Catalytic Domain)"/>
    <property type="match status" value="1"/>
</dbReference>
<evidence type="ECO:0000313" key="3">
    <source>
        <dbReference type="Proteomes" id="UP001261871"/>
    </source>
</evidence>
<feature type="transmembrane region" description="Helical" evidence="1">
    <location>
        <begin position="6"/>
        <end position="29"/>
    </location>
</feature>
<dbReference type="PANTHER" id="PTHR30164">
    <property type="entry name" value="MTFA PEPTIDASE"/>
    <property type="match status" value="1"/>
</dbReference>
<keyword evidence="1" id="KW-0472">Membrane</keyword>
<dbReference type="Proteomes" id="UP001261871">
    <property type="component" value="Unassembled WGS sequence"/>
</dbReference>
<accession>A0ABU1RZ16</accession>
<evidence type="ECO:0000313" key="2">
    <source>
        <dbReference type="EMBL" id="MDR6844011.1"/>
    </source>
</evidence>
<gene>
    <name evidence="2" type="ORF">J2W95_000691</name>
</gene>
<protein>
    <submittedName>
        <fullName evidence="2">Mlc titration factor MtfA (PtsG expression regulator)</fullName>
    </submittedName>
</protein>